<dbReference type="GO" id="GO:0004527">
    <property type="term" value="F:exonuclease activity"/>
    <property type="evidence" value="ECO:0007669"/>
    <property type="project" value="UniProtKB-KW"/>
</dbReference>
<dbReference type="CDD" id="cd06127">
    <property type="entry name" value="DEDDh"/>
    <property type="match status" value="1"/>
</dbReference>
<dbReference type="Proteomes" id="UP000808906">
    <property type="component" value="Unassembled WGS sequence"/>
</dbReference>
<dbReference type="NCBIfam" id="NF005927">
    <property type="entry name" value="PRK07942.1"/>
    <property type="match status" value="1"/>
</dbReference>
<reference evidence="2" key="1">
    <citation type="submission" date="2019-11" db="EMBL/GenBank/DDBJ databases">
        <title>Spread of Macrolides and rifampicin resistant Rhodococcus equi in clinical isolates in the USA.</title>
        <authorList>
            <person name="Alvarez-Narvaez S."/>
            <person name="Huber L."/>
            <person name="Cohen N.D."/>
            <person name="Slovis N."/>
            <person name="Greiter M."/>
            <person name="Giguere S."/>
            <person name="Hart K."/>
        </authorList>
    </citation>
    <scope>NUCLEOTIDE SEQUENCE</scope>
    <source>
        <strain evidence="2">Lh_17</strain>
    </source>
</reference>
<dbReference type="EMBL" id="WUXR01000012">
    <property type="protein sequence ID" value="MBM4567440.1"/>
    <property type="molecule type" value="Genomic_DNA"/>
</dbReference>
<dbReference type="EMBL" id="WVBC01000030">
    <property type="protein sequence ID" value="NKT78093.1"/>
    <property type="molecule type" value="Genomic_DNA"/>
</dbReference>
<name>A0A9Q4ZKC5_RHOHA</name>
<accession>A0A9Q4ZKC5</accession>
<sequence>MSWTAAPMAAFDLETTGPIPTNARIVTAHLALIDGKVTSGRNWLLNPQQGIPEGATAVHGITTEHAREHGQDYATGYDEIRQALTAAWDSGHAVVAFNAAYDLTIIDREGVRLGYAPLEVGLVIDPFVIDRAVDPYRKGKRTLEATCKVYGVRLDDAHSASGDALAAARLAWKMARKFPKLAEIDVMAWQSEANAKRQSEFATYLRREGKDASDVNGDWPMRGRMPAAEPVQATLNEQVVA</sequence>
<keyword evidence="4" id="KW-0378">Hydrolase</keyword>
<evidence type="ECO:0000313" key="5">
    <source>
        <dbReference type="Proteomes" id="UP000603463"/>
    </source>
</evidence>
<protein>
    <submittedName>
        <fullName evidence="4">3'-5' exonuclease</fullName>
    </submittedName>
</protein>
<dbReference type="EMBL" id="WVBC01000030">
    <property type="protein sequence ID" value="NKT78161.1"/>
    <property type="molecule type" value="Genomic_DNA"/>
</dbReference>
<gene>
    <name evidence="2" type="ORF">GS441_19045</name>
    <name evidence="3" type="ORF">GS882_08245</name>
    <name evidence="4" type="ORF">GS882_08595</name>
</gene>
<organism evidence="4 5">
    <name type="scientific">Rhodococcus hoagii</name>
    <name type="common">Corynebacterium equii</name>
    <dbReference type="NCBI Taxonomy" id="43767"/>
    <lineage>
        <taxon>Bacteria</taxon>
        <taxon>Bacillati</taxon>
        <taxon>Actinomycetota</taxon>
        <taxon>Actinomycetes</taxon>
        <taxon>Mycobacteriales</taxon>
        <taxon>Nocardiaceae</taxon>
        <taxon>Prescottella</taxon>
    </lineage>
</organism>
<dbReference type="InterPro" id="IPR036397">
    <property type="entry name" value="RNaseH_sf"/>
</dbReference>
<dbReference type="AlphaFoldDB" id="A0A9Q4ZKC5"/>
<dbReference type="InterPro" id="IPR013520">
    <property type="entry name" value="Ribonucl_H"/>
</dbReference>
<reference evidence="4" key="2">
    <citation type="journal article" date="2020" name="Environ. Microbiol.">
        <title>The novel and transferable erm(51) gene confers Macrolides, Lincosamides, and Streptogramins B (MLSB) resistance to clonal Rhodococcus equi in the environment.</title>
        <authorList>
            <person name="Huber L."/>
            <person name="Giguere S."/>
            <person name="Slovis N.M."/>
            <person name="Alvarez-Narvaez S."/>
            <person name="Hart K.A."/>
            <person name="Greiter M."/>
            <person name="Morris E.R.A."/>
            <person name="Cohen N.D."/>
        </authorList>
    </citation>
    <scope>NUCLEOTIDE SEQUENCE</scope>
    <source>
        <strain evidence="4">Lh_116_1</strain>
    </source>
</reference>
<dbReference type="Proteomes" id="UP000603463">
    <property type="component" value="Unassembled WGS sequence"/>
</dbReference>
<dbReference type="InterPro" id="IPR012337">
    <property type="entry name" value="RNaseH-like_sf"/>
</dbReference>
<dbReference type="Gene3D" id="3.30.420.10">
    <property type="entry name" value="Ribonuclease H-like superfamily/Ribonuclease H"/>
    <property type="match status" value="1"/>
</dbReference>
<evidence type="ECO:0000313" key="3">
    <source>
        <dbReference type="EMBL" id="NKT78093.1"/>
    </source>
</evidence>
<keyword evidence="4" id="KW-0269">Exonuclease</keyword>
<dbReference type="RefSeq" id="WP_084962000.1">
    <property type="nucleotide sequence ID" value="NZ_JAJNNF010000077.1"/>
</dbReference>
<keyword evidence="4" id="KW-0540">Nuclease</keyword>
<proteinExistence type="predicted"/>
<evidence type="ECO:0000313" key="2">
    <source>
        <dbReference type="EMBL" id="MBM4567440.1"/>
    </source>
</evidence>
<dbReference type="Pfam" id="PF00929">
    <property type="entry name" value="RNase_T"/>
    <property type="match status" value="1"/>
</dbReference>
<dbReference type="GO" id="GO:0003676">
    <property type="term" value="F:nucleic acid binding"/>
    <property type="evidence" value="ECO:0007669"/>
    <property type="project" value="InterPro"/>
</dbReference>
<evidence type="ECO:0000313" key="4">
    <source>
        <dbReference type="EMBL" id="NKT78161.1"/>
    </source>
</evidence>
<comment type="caution">
    <text evidence="4">The sequence shown here is derived from an EMBL/GenBank/DDBJ whole genome shotgun (WGS) entry which is preliminary data.</text>
</comment>
<dbReference type="SUPFAM" id="SSF53098">
    <property type="entry name" value="Ribonuclease H-like"/>
    <property type="match status" value="1"/>
</dbReference>
<evidence type="ECO:0000259" key="1">
    <source>
        <dbReference type="SMART" id="SM00479"/>
    </source>
</evidence>
<feature type="domain" description="Exonuclease" evidence="1">
    <location>
        <begin position="7"/>
        <end position="180"/>
    </location>
</feature>
<dbReference type="SMART" id="SM00479">
    <property type="entry name" value="EXOIII"/>
    <property type="match status" value="1"/>
</dbReference>